<protein>
    <submittedName>
        <fullName evidence="11">Anaerobic dehydrogenases, typically selenocysteine-containing</fullName>
    </submittedName>
</protein>
<accession>A0A0S6UGQ3</accession>
<comment type="similarity">
    <text evidence="2">Belongs to the prokaryotic molybdopterin-containing oxidoreductase family.</text>
</comment>
<comment type="cofactor">
    <cofactor evidence="1">
        <name>Mo-bis(molybdopterin guanine dinucleotide)</name>
        <dbReference type="ChEBI" id="CHEBI:60539"/>
    </cofactor>
</comment>
<dbReference type="Pfam" id="PF01568">
    <property type="entry name" value="Molydop_binding"/>
    <property type="match status" value="1"/>
</dbReference>
<evidence type="ECO:0000256" key="7">
    <source>
        <dbReference type="ARBA" id="ARBA00023004"/>
    </source>
</evidence>
<dbReference type="GO" id="GO:0009055">
    <property type="term" value="F:electron transfer activity"/>
    <property type="evidence" value="ECO:0007669"/>
    <property type="project" value="TreeGrafter"/>
</dbReference>
<dbReference type="PROSITE" id="PS00932">
    <property type="entry name" value="MOLYBDOPTERIN_PROK_3"/>
    <property type="match status" value="1"/>
</dbReference>
<sequence>MSNLIEKAMEYKMTRRAFLKSTAVASAALTLSGCTNGLTRVSKAQAAKLASKEGQWLTAACWHNCGGRCLNKAYVVDGVVVRQKTDDTHPDTPDYPQQRGCARGRSQRKQAFGVDRLKYPMKRKHWEPGGGNKELRGRDEWVRISWEEALDIVASEIKRIKEKYGNRAIFVGGGNEISNILALYGGYVSHWGTTSWGSWRYAGDIIGLADGYYKFSHNDRFDLRNSQLIVLWGANPAWSSLGNPTYNYLQAKKAGAKFIFIDPIYTEAARVLGGEWIPIRPATDHAMLLGMAYTLIKEDDPVTNPLIDWDFLNRCTIGFDADHMPAGADPKENFKDYVLGTYDGVPKTPEWAAEICGVDPEKIRSLAREIATTKRVALLTGWAPARVHNSDSWPQMFMTLGCMTGHIGQPGRMTGVSCHQSASNGGPPLVVPGSNGLPSIKNPVADSINDSEIWDAILKGKYTAGYNDIREINIQMIYHGGGATLQTRDGMTKGIEAHRKVEFVVSHSQFLTTNSRYADVVLPVTTEWEREGGLLTGNREILIYYTRITEPLYEARDDQWIAIELAKRLGLDPRQAYPISPKQQLFNQLAGAKVMKEDGSGFEKLLTITAADIAAWGVQGAPQQGRITLQEFQEKGIYQVPRKPGDKLGFIALKDFREDPQGHPLKMATGKLEIYSQALAKMVKDKGWTQIRPIPTYNPPREGYEDTFADWAKKVKGDYPLQLITPHYLRRSHSVFDNIPWLREAFLNHVWMNPVDAVGRGIKEGDTILITSRHGKTLRPVHLSERIMPGVVACPHGAWVEMDEKTGIDKAGADNILCGAIPTGQGISGWNSCNVQVEKWTGAPLPPDDKWPLRIVF</sequence>
<dbReference type="InterPro" id="IPR050612">
    <property type="entry name" value="Prok_Mopterin_Oxidored"/>
</dbReference>
<dbReference type="InterPro" id="IPR006657">
    <property type="entry name" value="MoPterin_dinucl-bd_dom"/>
</dbReference>
<dbReference type="PROSITE" id="PS51669">
    <property type="entry name" value="4FE4S_MOW_BIS_MGD"/>
    <property type="match status" value="1"/>
</dbReference>
<dbReference type="Proteomes" id="UP000063718">
    <property type="component" value="Unassembled WGS sequence"/>
</dbReference>
<dbReference type="PROSITE" id="PS51318">
    <property type="entry name" value="TAT"/>
    <property type="match status" value="1"/>
</dbReference>
<dbReference type="PANTHER" id="PTHR43742">
    <property type="entry name" value="TRIMETHYLAMINE-N-OXIDE REDUCTASE"/>
    <property type="match status" value="1"/>
</dbReference>
<keyword evidence="8" id="KW-0411">Iron-sulfur</keyword>
<proteinExistence type="inferred from homology"/>
<dbReference type="GO" id="GO:0016491">
    <property type="term" value="F:oxidoreductase activity"/>
    <property type="evidence" value="ECO:0007669"/>
    <property type="project" value="UniProtKB-KW"/>
</dbReference>
<keyword evidence="6" id="KW-0560">Oxidoreductase</keyword>
<dbReference type="AlphaFoldDB" id="A0A0S6UGQ3"/>
<evidence type="ECO:0000256" key="3">
    <source>
        <dbReference type="ARBA" id="ARBA00022505"/>
    </source>
</evidence>
<keyword evidence="3" id="KW-0500">Molybdenum</keyword>
<dbReference type="Gene3D" id="3.40.50.740">
    <property type="match status" value="2"/>
</dbReference>
<dbReference type="InterPro" id="IPR006311">
    <property type="entry name" value="TAT_signal"/>
</dbReference>
<dbReference type="SUPFAM" id="SSF50692">
    <property type="entry name" value="ADC-like"/>
    <property type="match status" value="1"/>
</dbReference>
<dbReference type="Gene3D" id="3.40.228.10">
    <property type="entry name" value="Dimethylsulfoxide Reductase, domain 2"/>
    <property type="match status" value="1"/>
</dbReference>
<evidence type="ECO:0000256" key="8">
    <source>
        <dbReference type="ARBA" id="ARBA00023014"/>
    </source>
</evidence>
<dbReference type="InterPro" id="IPR006963">
    <property type="entry name" value="Mopterin_OxRdtase_4Fe-4S_dom"/>
</dbReference>
<dbReference type="Pfam" id="PF04879">
    <property type="entry name" value="Molybdop_Fe4S4"/>
    <property type="match status" value="1"/>
</dbReference>
<dbReference type="InterPro" id="IPR006655">
    <property type="entry name" value="Mopterin_OxRdtase_prok_CS"/>
</dbReference>
<keyword evidence="4" id="KW-0479">Metal-binding</keyword>
<evidence type="ECO:0000259" key="10">
    <source>
        <dbReference type="PROSITE" id="PS51669"/>
    </source>
</evidence>
<gene>
    <name evidence="11" type="ORF">MTY_2517</name>
</gene>
<organism evidence="11">
    <name type="scientific">Moorella thermoacetica Y72</name>
    <dbReference type="NCBI Taxonomy" id="1325331"/>
    <lineage>
        <taxon>Bacteria</taxon>
        <taxon>Bacillati</taxon>
        <taxon>Bacillota</taxon>
        <taxon>Clostridia</taxon>
        <taxon>Neomoorellales</taxon>
        <taxon>Neomoorellaceae</taxon>
        <taxon>Neomoorella</taxon>
    </lineage>
</organism>
<evidence type="ECO:0000256" key="2">
    <source>
        <dbReference type="ARBA" id="ARBA00010312"/>
    </source>
</evidence>
<name>A0A0S6UGQ3_NEOTH</name>
<evidence type="ECO:0000256" key="9">
    <source>
        <dbReference type="SAM" id="MobiDB-lite"/>
    </source>
</evidence>
<dbReference type="InterPro" id="IPR009010">
    <property type="entry name" value="Asp_de-COase-like_dom_sf"/>
</dbReference>
<reference evidence="11" key="1">
    <citation type="journal article" date="2014" name="Gene">
        <title>Genome-guided analysis of transformation efficiency and carbon dioxide assimilation by Moorella thermoacetica Y72.</title>
        <authorList>
            <person name="Tsukahara K."/>
            <person name="Kita A."/>
            <person name="Nakashimada Y."/>
            <person name="Hoshino T."/>
            <person name="Murakami K."/>
        </authorList>
    </citation>
    <scope>NUCLEOTIDE SEQUENCE [LARGE SCALE GENOMIC DNA]</scope>
    <source>
        <strain evidence="11">Y72</strain>
    </source>
</reference>
<dbReference type="RefSeq" id="WP_025774906.1">
    <property type="nucleotide sequence ID" value="NZ_DF238840.1"/>
</dbReference>
<keyword evidence="7" id="KW-0408">Iron</keyword>
<dbReference type="CDD" id="cd02794">
    <property type="entry name" value="MopB_CT_DmsA-EC"/>
    <property type="match status" value="1"/>
</dbReference>
<dbReference type="EMBL" id="DF238840">
    <property type="protein sequence ID" value="GAF27176.1"/>
    <property type="molecule type" value="Genomic_DNA"/>
</dbReference>
<evidence type="ECO:0000313" key="11">
    <source>
        <dbReference type="EMBL" id="GAF27176.1"/>
    </source>
</evidence>
<dbReference type="Gene3D" id="2.40.40.20">
    <property type="match status" value="1"/>
</dbReference>
<dbReference type="Gene3D" id="2.20.25.90">
    <property type="entry name" value="ADC-like domains"/>
    <property type="match status" value="1"/>
</dbReference>
<dbReference type="InterPro" id="IPR006656">
    <property type="entry name" value="Mopterin_OxRdtase"/>
</dbReference>
<feature type="domain" description="4Fe-4S Mo/W bis-MGD-type" evidence="10">
    <location>
        <begin position="54"/>
        <end position="115"/>
    </location>
</feature>
<dbReference type="GO" id="GO:0030288">
    <property type="term" value="C:outer membrane-bounded periplasmic space"/>
    <property type="evidence" value="ECO:0007669"/>
    <property type="project" value="TreeGrafter"/>
</dbReference>
<dbReference type="CDD" id="cd02770">
    <property type="entry name" value="MopB_DmsA-EC"/>
    <property type="match status" value="1"/>
</dbReference>
<dbReference type="SMART" id="SM00926">
    <property type="entry name" value="Molybdop_Fe4S4"/>
    <property type="match status" value="1"/>
</dbReference>
<keyword evidence="5" id="KW-0732">Signal</keyword>
<dbReference type="PROSITE" id="PS51257">
    <property type="entry name" value="PROKAR_LIPOPROTEIN"/>
    <property type="match status" value="1"/>
</dbReference>
<dbReference type="GO" id="GO:0030151">
    <property type="term" value="F:molybdenum ion binding"/>
    <property type="evidence" value="ECO:0007669"/>
    <property type="project" value="TreeGrafter"/>
</dbReference>
<dbReference type="PANTHER" id="PTHR43742:SF3">
    <property type="entry name" value="DIMETHYL SULFOXIDE REDUCTASE DMSA"/>
    <property type="match status" value="1"/>
</dbReference>
<dbReference type="GO" id="GO:0051536">
    <property type="term" value="F:iron-sulfur cluster binding"/>
    <property type="evidence" value="ECO:0007669"/>
    <property type="project" value="UniProtKB-KW"/>
</dbReference>
<feature type="region of interest" description="Disordered" evidence="9">
    <location>
        <begin position="85"/>
        <end position="105"/>
    </location>
</feature>
<dbReference type="Pfam" id="PF00384">
    <property type="entry name" value="Molybdopterin"/>
    <property type="match status" value="1"/>
</dbReference>
<evidence type="ECO:0000256" key="1">
    <source>
        <dbReference type="ARBA" id="ARBA00001942"/>
    </source>
</evidence>
<evidence type="ECO:0000256" key="4">
    <source>
        <dbReference type="ARBA" id="ARBA00022723"/>
    </source>
</evidence>
<dbReference type="GO" id="GO:0009061">
    <property type="term" value="P:anaerobic respiration"/>
    <property type="evidence" value="ECO:0007669"/>
    <property type="project" value="TreeGrafter"/>
</dbReference>
<dbReference type="SUPFAM" id="SSF53706">
    <property type="entry name" value="Formate dehydrogenase/DMSO reductase, domains 1-3"/>
    <property type="match status" value="1"/>
</dbReference>
<evidence type="ECO:0000256" key="5">
    <source>
        <dbReference type="ARBA" id="ARBA00022729"/>
    </source>
</evidence>
<dbReference type="GO" id="GO:0043546">
    <property type="term" value="F:molybdopterin cofactor binding"/>
    <property type="evidence" value="ECO:0007669"/>
    <property type="project" value="InterPro"/>
</dbReference>
<evidence type="ECO:0000256" key="6">
    <source>
        <dbReference type="ARBA" id="ARBA00023002"/>
    </source>
</evidence>